<dbReference type="Pfam" id="PF00271">
    <property type="entry name" value="Helicase_C"/>
    <property type="match status" value="1"/>
</dbReference>
<dbReference type="SMART" id="SM00490">
    <property type="entry name" value="HELICc"/>
    <property type="match status" value="1"/>
</dbReference>
<dbReference type="InterPro" id="IPR027417">
    <property type="entry name" value="P-loop_NTPase"/>
</dbReference>
<sequence>MPRNLHRTVPKRNKETGGVITRSGKTVIFSNLISMLPNPTPRATKALVIAHREELIYQAYKQIQRISPNLTIEIDKGKQHATGAADVIIASVPTLGRKESLRMEKYDPEEFKCIIIDEAHHAAASTYLKILDHFGAREPNSHMLIWGCSATVRRHDGLKLDGIFDYIAYHKSFLDMIEQKWLCNLKITTVKTNTDLSGIRRYNFDFNTAQLSSRTNVPQRNEIIINSYMKFAGNRASTLVFAVDIKHAETLAELFTSYGYESKCVTSKTPSSSRSEILADFRLRKFPILVNCGMSLLLTIKANILLNIKPLHIDSGILTEGTDIPGIDCVIMARPTQSHVLFQQMLGRGMRLHPEKADCLALDIVDNFNTHDLVTVPTLLGLDYDVEFADKDATLARKEAKSTRENQPVEGTITSVDIAEYDNPYELQRSKSPTAAKLEKLSKYRWLSIGDDAYILSTNKRTIRLEKSVDGYYRAKLKNRIMSPSSAMVYSKPQDLPIVCDTLVTAIHACDTYVDSKYGLQFFALRNAPWRRQPASAGQLRYLKRLMGENFPTKEKIHKGEANDLIAKLTEGAGKVYKEKLKIVKSVEKLEVKKQEKIERMRVAVGPISE</sequence>
<dbReference type="GO" id="GO:0004386">
    <property type="term" value="F:helicase activity"/>
    <property type="evidence" value="ECO:0007669"/>
    <property type="project" value="UniProtKB-KW"/>
</dbReference>
<evidence type="ECO:0000313" key="4">
    <source>
        <dbReference type="Proteomes" id="UP001479436"/>
    </source>
</evidence>
<evidence type="ECO:0000256" key="1">
    <source>
        <dbReference type="ARBA" id="ARBA00022806"/>
    </source>
</evidence>
<dbReference type="Gene3D" id="3.40.50.300">
    <property type="entry name" value="P-loop containing nucleotide triphosphate hydrolases"/>
    <property type="match status" value="3"/>
</dbReference>
<keyword evidence="1 3" id="KW-0378">Hydrolase</keyword>
<dbReference type="InterPro" id="IPR014001">
    <property type="entry name" value="Helicase_ATP-bd"/>
</dbReference>
<keyword evidence="1 3" id="KW-0067">ATP-binding</keyword>
<dbReference type="PANTHER" id="PTHR47396">
    <property type="entry name" value="TYPE I RESTRICTION ENZYME ECOKI R PROTEIN"/>
    <property type="match status" value="1"/>
</dbReference>
<evidence type="ECO:0000313" key="3">
    <source>
        <dbReference type="EMBL" id="KAK9720635.1"/>
    </source>
</evidence>
<dbReference type="EMBL" id="JASJQH010007006">
    <property type="protein sequence ID" value="KAK9720635.1"/>
    <property type="molecule type" value="Genomic_DNA"/>
</dbReference>
<keyword evidence="1 3" id="KW-0547">Nucleotide-binding</keyword>
<dbReference type="SUPFAM" id="SSF52540">
    <property type="entry name" value="P-loop containing nucleoside triphosphate hydrolases"/>
    <property type="match status" value="1"/>
</dbReference>
<dbReference type="PROSITE" id="PS51192">
    <property type="entry name" value="HELICASE_ATP_BIND_1"/>
    <property type="match status" value="1"/>
</dbReference>
<dbReference type="PANTHER" id="PTHR47396:SF1">
    <property type="entry name" value="ATP-DEPENDENT HELICASE IRC3-RELATED"/>
    <property type="match status" value="1"/>
</dbReference>
<dbReference type="Pfam" id="PF04851">
    <property type="entry name" value="ResIII"/>
    <property type="match status" value="1"/>
</dbReference>
<keyword evidence="1 3" id="KW-0347">Helicase</keyword>
<dbReference type="Proteomes" id="UP001479436">
    <property type="component" value="Unassembled WGS sequence"/>
</dbReference>
<organism evidence="3 4">
    <name type="scientific">Basidiobolus ranarum</name>
    <dbReference type="NCBI Taxonomy" id="34480"/>
    <lineage>
        <taxon>Eukaryota</taxon>
        <taxon>Fungi</taxon>
        <taxon>Fungi incertae sedis</taxon>
        <taxon>Zoopagomycota</taxon>
        <taxon>Entomophthoromycotina</taxon>
        <taxon>Basidiobolomycetes</taxon>
        <taxon>Basidiobolales</taxon>
        <taxon>Basidiobolaceae</taxon>
        <taxon>Basidiobolus</taxon>
    </lineage>
</organism>
<keyword evidence="4" id="KW-1185">Reference proteome</keyword>
<dbReference type="InterPro" id="IPR001650">
    <property type="entry name" value="Helicase_C-like"/>
</dbReference>
<dbReference type="SMART" id="SM00487">
    <property type="entry name" value="DEXDc"/>
    <property type="match status" value="1"/>
</dbReference>
<dbReference type="CDD" id="cd18799">
    <property type="entry name" value="SF2_C_EcoAI-like"/>
    <property type="match status" value="1"/>
</dbReference>
<feature type="domain" description="Helicase ATP-binding" evidence="2">
    <location>
        <begin position="21"/>
        <end position="170"/>
    </location>
</feature>
<dbReference type="InterPro" id="IPR050742">
    <property type="entry name" value="Helicase_Restrict-Modif_Enz"/>
</dbReference>
<accession>A0ABR2W5D5</accession>
<proteinExistence type="predicted"/>
<protein>
    <submittedName>
        <fullName evidence="3">ATP-dependent helicase IRC3, variant 2</fullName>
    </submittedName>
</protein>
<comment type="caution">
    <text evidence="3">The sequence shown here is derived from an EMBL/GenBank/DDBJ whole genome shotgun (WGS) entry which is preliminary data.</text>
</comment>
<dbReference type="InterPro" id="IPR006935">
    <property type="entry name" value="Helicase/UvrB_N"/>
</dbReference>
<gene>
    <name evidence="3" type="primary">irc3</name>
    <name evidence="3" type="ORF">K7432_004010</name>
</gene>
<evidence type="ECO:0000259" key="2">
    <source>
        <dbReference type="PROSITE" id="PS51192"/>
    </source>
</evidence>
<name>A0ABR2W5D5_9FUNG</name>
<reference evidence="3 4" key="1">
    <citation type="submission" date="2023-04" db="EMBL/GenBank/DDBJ databases">
        <title>Genome of Basidiobolus ranarum AG-B5.</title>
        <authorList>
            <person name="Stajich J.E."/>
            <person name="Carter-House D."/>
            <person name="Gryganskyi A."/>
        </authorList>
    </citation>
    <scope>NUCLEOTIDE SEQUENCE [LARGE SCALE GENOMIC DNA]</scope>
    <source>
        <strain evidence="3 4">AG-B5</strain>
    </source>
</reference>